<dbReference type="GO" id="GO:0006508">
    <property type="term" value="P:proteolysis"/>
    <property type="evidence" value="ECO:0007669"/>
    <property type="project" value="UniProtKB-KW"/>
</dbReference>
<protein>
    <submittedName>
        <fullName evidence="5">Putative intracellular protease/amidase</fullName>
    </submittedName>
</protein>
<dbReference type="GO" id="GO:0008233">
    <property type="term" value="F:peptidase activity"/>
    <property type="evidence" value="ECO:0007669"/>
    <property type="project" value="UniProtKB-KW"/>
</dbReference>
<dbReference type="GO" id="GO:0005737">
    <property type="term" value="C:cytoplasm"/>
    <property type="evidence" value="ECO:0007669"/>
    <property type="project" value="TreeGrafter"/>
</dbReference>
<dbReference type="InterPro" id="IPR050325">
    <property type="entry name" value="Prot/Nucl_acid_deglycase"/>
</dbReference>
<evidence type="ECO:0000259" key="4">
    <source>
        <dbReference type="Pfam" id="PF01965"/>
    </source>
</evidence>
<accession>A0A7W9LZN2</accession>
<proteinExistence type="inferred from homology"/>
<dbReference type="GO" id="GO:0019172">
    <property type="term" value="F:glyoxalase III activity"/>
    <property type="evidence" value="ECO:0007669"/>
    <property type="project" value="TreeGrafter"/>
</dbReference>
<dbReference type="Pfam" id="PF01965">
    <property type="entry name" value="DJ-1_PfpI"/>
    <property type="match status" value="1"/>
</dbReference>
<dbReference type="Gene3D" id="3.40.50.880">
    <property type="match status" value="1"/>
</dbReference>
<evidence type="ECO:0000256" key="3">
    <source>
        <dbReference type="ARBA" id="ARBA00038493"/>
    </source>
</evidence>
<dbReference type="CDD" id="cd03141">
    <property type="entry name" value="GATase1_Hsp31_like"/>
    <property type="match status" value="1"/>
</dbReference>
<dbReference type="InterPro" id="IPR002818">
    <property type="entry name" value="DJ-1/PfpI"/>
</dbReference>
<keyword evidence="5" id="KW-0378">Hydrolase</keyword>
<keyword evidence="6" id="KW-1185">Reference proteome</keyword>
<dbReference type="PANTHER" id="PTHR48094:SF11">
    <property type="entry name" value="GLUTATHIONE-INDEPENDENT GLYOXALASE HSP31-RELATED"/>
    <property type="match status" value="1"/>
</dbReference>
<gene>
    <name evidence="5" type="ORF">F4560_001650</name>
</gene>
<dbReference type="Proteomes" id="UP000552097">
    <property type="component" value="Unassembled WGS sequence"/>
</dbReference>
<organism evidence="5 6">
    <name type="scientific">Saccharothrix ecbatanensis</name>
    <dbReference type="NCBI Taxonomy" id="1105145"/>
    <lineage>
        <taxon>Bacteria</taxon>
        <taxon>Bacillati</taxon>
        <taxon>Actinomycetota</taxon>
        <taxon>Actinomycetes</taxon>
        <taxon>Pseudonocardiales</taxon>
        <taxon>Pseudonocardiaceae</taxon>
        <taxon>Saccharothrix</taxon>
    </lineage>
</organism>
<comment type="similarity">
    <text evidence="3">Belongs to the peptidase C56 family. HSP31-like subfamily.</text>
</comment>
<keyword evidence="2" id="KW-0456">Lyase</keyword>
<evidence type="ECO:0000313" key="5">
    <source>
        <dbReference type="EMBL" id="MBB5801882.1"/>
    </source>
</evidence>
<sequence>MSPRALFVLTSHGVLGDTGTPTGFHLGETVEPWRALRAAGVVVDFASPLGGRPPMIGSEPGHADFLAHADGGGKVRATIPVADAEPTDYAAVYFVGGHGAMWDFPDNAAIQHLTRSVHERGGVVAAICHGQAALVNTTLVDGTNLVAGKHLTAFSHEAEHTRGLTDVVPFPLQRTLEARGAVYSGAPDKAPHTVVDGRLITGQNPASAPGLALRLAAAITG</sequence>
<evidence type="ECO:0000313" key="6">
    <source>
        <dbReference type="Proteomes" id="UP000552097"/>
    </source>
</evidence>
<dbReference type="EMBL" id="JACHMO010000001">
    <property type="protein sequence ID" value="MBB5801882.1"/>
    <property type="molecule type" value="Genomic_DNA"/>
</dbReference>
<keyword evidence="1" id="KW-0346">Stress response</keyword>
<name>A0A7W9LZN2_9PSEU</name>
<evidence type="ECO:0000256" key="2">
    <source>
        <dbReference type="ARBA" id="ARBA00023239"/>
    </source>
</evidence>
<comment type="caution">
    <text evidence="5">The sequence shown here is derived from an EMBL/GenBank/DDBJ whole genome shotgun (WGS) entry which is preliminary data.</text>
</comment>
<dbReference type="SUPFAM" id="SSF52317">
    <property type="entry name" value="Class I glutamine amidotransferase-like"/>
    <property type="match status" value="1"/>
</dbReference>
<dbReference type="GO" id="GO:0019243">
    <property type="term" value="P:methylglyoxal catabolic process to D-lactate via S-lactoyl-glutathione"/>
    <property type="evidence" value="ECO:0007669"/>
    <property type="project" value="TreeGrafter"/>
</dbReference>
<dbReference type="PANTHER" id="PTHR48094">
    <property type="entry name" value="PROTEIN/NUCLEIC ACID DEGLYCASE DJ-1-RELATED"/>
    <property type="match status" value="1"/>
</dbReference>
<evidence type="ECO:0000256" key="1">
    <source>
        <dbReference type="ARBA" id="ARBA00023016"/>
    </source>
</evidence>
<keyword evidence="5" id="KW-0645">Protease</keyword>
<dbReference type="InterPro" id="IPR029062">
    <property type="entry name" value="Class_I_gatase-like"/>
</dbReference>
<dbReference type="AlphaFoldDB" id="A0A7W9LZN2"/>
<dbReference type="RefSeq" id="WP_184918252.1">
    <property type="nucleotide sequence ID" value="NZ_JACHMO010000001.1"/>
</dbReference>
<reference evidence="5 6" key="1">
    <citation type="submission" date="2020-08" db="EMBL/GenBank/DDBJ databases">
        <title>Sequencing the genomes of 1000 actinobacteria strains.</title>
        <authorList>
            <person name="Klenk H.-P."/>
        </authorList>
    </citation>
    <scope>NUCLEOTIDE SEQUENCE [LARGE SCALE GENOMIC DNA]</scope>
    <source>
        <strain evidence="5 6">DSM 45486</strain>
    </source>
</reference>
<feature type="domain" description="DJ-1/PfpI" evidence="4">
    <location>
        <begin position="23"/>
        <end position="216"/>
    </location>
</feature>